<sequence>KIALVVSYLRKCGFNMADIRQIGFYPPIWALVGSDHSLTKNIAIAAYGRLSKRTPPKKAGFVSNLTPC</sequence>
<proteinExistence type="predicted"/>
<keyword evidence="2" id="KW-1185">Reference proteome</keyword>
<gene>
    <name evidence="1" type="ORF">BZG73_01325</name>
</gene>
<dbReference type="EMBL" id="MUFB01000002">
    <property type="protein sequence ID" value="OOE87317.1"/>
    <property type="molecule type" value="Genomic_DNA"/>
</dbReference>
<dbReference type="Proteomes" id="UP000189410">
    <property type="component" value="Unassembled WGS sequence"/>
</dbReference>
<comment type="caution">
    <text evidence="1">The sequence shown here is derived from an EMBL/GenBank/DDBJ whole genome shotgun (WGS) entry which is preliminary data.</text>
</comment>
<organism evidence="1 2">
    <name type="scientific">Salinivibrio siamensis</name>
    <dbReference type="NCBI Taxonomy" id="414286"/>
    <lineage>
        <taxon>Bacteria</taxon>
        <taxon>Pseudomonadati</taxon>
        <taxon>Pseudomonadota</taxon>
        <taxon>Gammaproteobacteria</taxon>
        <taxon>Vibrionales</taxon>
        <taxon>Vibrionaceae</taxon>
        <taxon>Salinivibrio</taxon>
    </lineage>
</organism>
<reference evidence="1 2" key="1">
    <citation type="journal article" date="2017" name="Genome Announc.">
        <title>Draft Genome Sequences of Salinivibrio proteolyticus, Salinivibrio sharmensis, Salinivibrio siamensis, Salinivibrio costicola subsp. alcaliphilus, Salinivibrio costicola subsp. vallismortis, and 29 New Isolates Belonging to the Genus Salinivibrio.</title>
        <authorList>
            <person name="Lopez-Hermoso C."/>
            <person name="de la Haba R.R."/>
            <person name="Sanchez-Porro C."/>
            <person name="Bayliss S.C."/>
            <person name="Feil E.J."/>
            <person name="Ventosa A."/>
        </authorList>
    </citation>
    <scope>NUCLEOTIDE SEQUENCE [LARGE SCALE GENOMIC DNA]</scope>
    <source>
        <strain evidence="1 2">JCM 14472</strain>
    </source>
</reference>
<name>A0ABX3KEH6_9GAMM</name>
<evidence type="ECO:0000313" key="1">
    <source>
        <dbReference type="EMBL" id="OOE87317.1"/>
    </source>
</evidence>
<evidence type="ECO:0000313" key="2">
    <source>
        <dbReference type="Proteomes" id="UP000189410"/>
    </source>
</evidence>
<protein>
    <submittedName>
        <fullName evidence="1">Uncharacterized protein</fullName>
    </submittedName>
</protein>
<dbReference type="RefSeq" id="WP_235606002.1">
    <property type="nucleotide sequence ID" value="NZ_MUFB01000002.1"/>
</dbReference>
<feature type="non-terminal residue" evidence="1">
    <location>
        <position position="1"/>
    </location>
</feature>
<accession>A0ABX3KEH6</accession>